<dbReference type="SUPFAM" id="SSF51230">
    <property type="entry name" value="Single hybrid motif"/>
    <property type="match status" value="1"/>
</dbReference>
<accession>A0ABN3GXX0</accession>
<keyword evidence="5" id="KW-1185">Reference proteome</keyword>
<keyword evidence="3" id="KW-0143">Chaperone</keyword>
<dbReference type="SUPFAM" id="SSF50969">
    <property type="entry name" value="YVTN repeat-like/Quinoprotein amine dehydrogenase"/>
    <property type="match status" value="1"/>
</dbReference>
<dbReference type="InterPro" id="IPR013126">
    <property type="entry name" value="Hsp_70_fam"/>
</dbReference>
<proteinExistence type="predicted"/>
<dbReference type="Gene3D" id="2.130.10.10">
    <property type="entry name" value="YVTN repeat-like/Quinoprotein amine dehydrogenase"/>
    <property type="match status" value="1"/>
</dbReference>
<keyword evidence="1" id="KW-0547">Nucleotide-binding</keyword>
<dbReference type="Proteomes" id="UP001501444">
    <property type="component" value="Unassembled WGS sequence"/>
</dbReference>
<dbReference type="InterPro" id="IPR015943">
    <property type="entry name" value="WD40/YVTN_repeat-like_dom_sf"/>
</dbReference>
<dbReference type="EMBL" id="BAAARV010000058">
    <property type="protein sequence ID" value="GAA2363972.1"/>
    <property type="molecule type" value="Genomic_DNA"/>
</dbReference>
<dbReference type="RefSeq" id="WP_344616023.1">
    <property type="nucleotide sequence ID" value="NZ_BAAARV010000058.1"/>
</dbReference>
<evidence type="ECO:0000256" key="1">
    <source>
        <dbReference type="ARBA" id="ARBA00022741"/>
    </source>
</evidence>
<name>A0ABN3GXX0_9ACTN</name>
<dbReference type="Gene3D" id="2.40.50.100">
    <property type="match status" value="1"/>
</dbReference>
<evidence type="ECO:0000313" key="4">
    <source>
        <dbReference type="EMBL" id="GAA2363972.1"/>
    </source>
</evidence>
<evidence type="ECO:0000313" key="5">
    <source>
        <dbReference type="Proteomes" id="UP001501444"/>
    </source>
</evidence>
<dbReference type="CDD" id="cd06849">
    <property type="entry name" value="lipoyl_domain"/>
    <property type="match status" value="1"/>
</dbReference>
<keyword evidence="2" id="KW-0067">ATP-binding</keyword>
<dbReference type="Gene3D" id="3.90.640.10">
    <property type="entry name" value="Actin, Chain A, domain 4"/>
    <property type="match status" value="1"/>
</dbReference>
<dbReference type="InterPro" id="IPR043129">
    <property type="entry name" value="ATPase_NBD"/>
</dbReference>
<dbReference type="SUPFAM" id="SSF53067">
    <property type="entry name" value="Actin-like ATPase domain"/>
    <property type="match status" value="2"/>
</dbReference>
<organism evidence="4 5">
    <name type="scientific">Dactylosporangium salmoneum</name>
    <dbReference type="NCBI Taxonomy" id="53361"/>
    <lineage>
        <taxon>Bacteria</taxon>
        <taxon>Bacillati</taxon>
        <taxon>Actinomycetota</taxon>
        <taxon>Actinomycetes</taxon>
        <taxon>Micromonosporales</taxon>
        <taxon>Micromonosporaceae</taxon>
        <taxon>Dactylosporangium</taxon>
    </lineage>
</organism>
<evidence type="ECO:0000256" key="2">
    <source>
        <dbReference type="ARBA" id="ARBA00022840"/>
    </source>
</evidence>
<dbReference type="Pfam" id="PF00012">
    <property type="entry name" value="HSP70"/>
    <property type="match status" value="1"/>
</dbReference>
<protein>
    <recommendedName>
        <fullName evidence="6">Hsp70 protein</fullName>
    </recommendedName>
</protein>
<sequence>MTEPILVVDVGSWALSAAVVLPDQLHPVREPVTGATRWPGSATLVTGGGRPRLAVGMAAEQARDQHPRQYVDGVRRAIDANAPIWLGDQLVNGVELVDTALEAIIGEARRVYGPIGRLVLTAPAGYRTHDPRREALVAAASMAGFPDAEIVVDASAAVLDPMTLLEVPEGGHVLVCDLGATWTATLAQIQRGRPVPLSQESSGSGRDIDVMLAADLRATLAEWVEPAFAAGGDTSVRANLHALDIVRRLKHRLADVPEAADEVEAGVPPYRMDRRLLDQLTEPATRWLIASCRAVIARAGLVPGDVTAVLLVGGAARLPGIGAALHGGIGRPVTRPADPELAVLRGAAAWARARLARTVLADPPSWRVEPLSWTIPGGRGRLVRWLVKEGEGYRRGTPIAQVRTSDDQVYDLAAGGAEGVLLEQRVAVGDVVVSGAVAAHARLEPASAERFQLAKRHHLRVAGDWLLMPDRRMLVECARTGEYVKVRHIDSGALVTELRPGRGAGRAQVALGPGHQLSLVTWDADGHFAVWDVLAGRITTTFSDVHKPDAVLLNESEWRLVTTGEGAASVGRYRRDVATVWDLATGARIDRVVGEDLPRRFAGYAESSRADAFAAEMESPDGRLRAAALDGALSVRDLETEAEVFRTDLPPGRRVSTAFCHEGRHLLARTTDDEGTWVDVWEVLQAA</sequence>
<dbReference type="InterPro" id="IPR011053">
    <property type="entry name" value="Single_hybrid_motif"/>
</dbReference>
<reference evidence="4 5" key="1">
    <citation type="journal article" date="2019" name="Int. J. Syst. Evol. Microbiol.">
        <title>The Global Catalogue of Microorganisms (GCM) 10K type strain sequencing project: providing services to taxonomists for standard genome sequencing and annotation.</title>
        <authorList>
            <consortium name="The Broad Institute Genomics Platform"/>
            <consortium name="The Broad Institute Genome Sequencing Center for Infectious Disease"/>
            <person name="Wu L."/>
            <person name="Ma J."/>
        </authorList>
    </citation>
    <scope>NUCLEOTIDE SEQUENCE [LARGE SCALE GENOMIC DNA]</scope>
    <source>
        <strain evidence="4 5">JCM 3272</strain>
    </source>
</reference>
<gene>
    <name evidence="4" type="ORF">GCM10010170_061370</name>
</gene>
<evidence type="ECO:0008006" key="6">
    <source>
        <dbReference type="Google" id="ProtNLM"/>
    </source>
</evidence>
<comment type="caution">
    <text evidence="4">The sequence shown here is derived from an EMBL/GenBank/DDBJ whole genome shotgun (WGS) entry which is preliminary data.</text>
</comment>
<dbReference type="Gene3D" id="3.30.420.40">
    <property type="match status" value="2"/>
</dbReference>
<dbReference type="InterPro" id="IPR011044">
    <property type="entry name" value="Quino_amine_DH_bsu"/>
</dbReference>
<evidence type="ECO:0000256" key="3">
    <source>
        <dbReference type="ARBA" id="ARBA00023186"/>
    </source>
</evidence>